<dbReference type="PANTHER" id="PTHR48081">
    <property type="entry name" value="AB HYDROLASE SUPERFAMILY PROTEIN C4A8.06C"/>
    <property type="match status" value="1"/>
</dbReference>
<dbReference type="InterPro" id="IPR029058">
    <property type="entry name" value="AB_hydrolase_fold"/>
</dbReference>
<dbReference type="InterPro" id="IPR013094">
    <property type="entry name" value="AB_hydrolase_3"/>
</dbReference>
<feature type="domain" description="Alpha/beta hydrolase fold-3" evidence="3">
    <location>
        <begin position="135"/>
        <end position="347"/>
    </location>
</feature>
<feature type="region of interest" description="Disordered" evidence="2">
    <location>
        <begin position="1"/>
        <end position="23"/>
    </location>
</feature>
<dbReference type="GO" id="GO:0016787">
    <property type="term" value="F:hydrolase activity"/>
    <property type="evidence" value="ECO:0007669"/>
    <property type="project" value="UniProtKB-KW"/>
</dbReference>
<gene>
    <name evidence="4" type="ORF">SCLTRI_LOCUS6679</name>
</gene>
<dbReference type="InterPro" id="IPR050300">
    <property type="entry name" value="GDXG_lipolytic_enzyme"/>
</dbReference>
<evidence type="ECO:0000259" key="3">
    <source>
        <dbReference type="Pfam" id="PF07859"/>
    </source>
</evidence>
<protein>
    <submittedName>
        <fullName evidence="4">861055f5-ac2a-4c24-a756-729ce7a31bcf</fullName>
    </submittedName>
</protein>
<keyword evidence="1" id="KW-0378">Hydrolase</keyword>
<comment type="caution">
    <text evidence="4">The sequence shown here is derived from an EMBL/GenBank/DDBJ whole genome shotgun (WGS) entry which is preliminary data.</text>
</comment>
<accession>A0A8H2VYA2</accession>
<dbReference type="SUPFAM" id="SSF53474">
    <property type="entry name" value="alpha/beta-Hydrolases"/>
    <property type="match status" value="1"/>
</dbReference>
<proteinExistence type="predicted"/>
<organism evidence="4 5">
    <name type="scientific">Sclerotinia trifoliorum</name>
    <dbReference type="NCBI Taxonomy" id="28548"/>
    <lineage>
        <taxon>Eukaryota</taxon>
        <taxon>Fungi</taxon>
        <taxon>Dikarya</taxon>
        <taxon>Ascomycota</taxon>
        <taxon>Pezizomycotina</taxon>
        <taxon>Leotiomycetes</taxon>
        <taxon>Helotiales</taxon>
        <taxon>Sclerotiniaceae</taxon>
        <taxon>Sclerotinia</taxon>
    </lineage>
</organism>
<evidence type="ECO:0000313" key="4">
    <source>
        <dbReference type="EMBL" id="CAD6446887.1"/>
    </source>
</evidence>
<sequence>MGSITPSSETSSGSSSISTCSCTSPHPPYPLHSSILPKLDPTYKSFYNTHLINNQVVHHQPLHISRSSSILLPGASDPLSVGSIFDLKIPSNDSHEIGIGNGKEGDLTNEEKGEIDVRVFIPEGEKPDGGWPLCMYFHGGGWVLGGIETENTVCTHLCQRGDVVVVSVDYRLAPENPYPTAPNDCQTALLSILTHPAHHSLPINPTLIALSGSSAGGNIAAVLSHRFSSLFPNFRISLQLLIVPVTDNTASPSTYPSWKENEFSPALPAEKMMWFRNFYLPDQQKWGDVDASPLLNDGAWEEQPRTLVVVGELDVLRDEGIAYAGLVGSAGVKCRLEVMRGMPHPFLAMDGVLKQGAQTITYMVEELRDVFWKGK</sequence>
<keyword evidence="5" id="KW-1185">Reference proteome</keyword>
<dbReference type="Gene3D" id="3.40.50.1820">
    <property type="entry name" value="alpha/beta hydrolase"/>
    <property type="match status" value="1"/>
</dbReference>
<dbReference type="Proteomes" id="UP000624404">
    <property type="component" value="Unassembled WGS sequence"/>
</dbReference>
<evidence type="ECO:0000256" key="2">
    <source>
        <dbReference type="SAM" id="MobiDB-lite"/>
    </source>
</evidence>
<dbReference type="EMBL" id="CAJHIA010000022">
    <property type="protein sequence ID" value="CAD6446887.1"/>
    <property type="molecule type" value="Genomic_DNA"/>
</dbReference>
<evidence type="ECO:0000313" key="5">
    <source>
        <dbReference type="Proteomes" id="UP000624404"/>
    </source>
</evidence>
<dbReference type="AlphaFoldDB" id="A0A8H2VYA2"/>
<dbReference type="PANTHER" id="PTHR48081:SF8">
    <property type="entry name" value="ALPHA_BETA HYDROLASE FOLD-3 DOMAIN-CONTAINING PROTEIN-RELATED"/>
    <property type="match status" value="1"/>
</dbReference>
<evidence type="ECO:0000256" key="1">
    <source>
        <dbReference type="ARBA" id="ARBA00022801"/>
    </source>
</evidence>
<name>A0A8H2VYA2_9HELO</name>
<dbReference type="Pfam" id="PF07859">
    <property type="entry name" value="Abhydrolase_3"/>
    <property type="match status" value="1"/>
</dbReference>
<dbReference type="OrthoDB" id="408631at2759"/>
<reference evidence="4" key="1">
    <citation type="submission" date="2020-10" db="EMBL/GenBank/DDBJ databases">
        <authorList>
            <person name="Kusch S."/>
        </authorList>
    </citation>
    <scope>NUCLEOTIDE SEQUENCE</scope>
    <source>
        <strain evidence="4">SwB9</strain>
    </source>
</reference>